<dbReference type="AlphaFoldDB" id="A0A8D4BLT4"/>
<evidence type="ECO:0000256" key="12">
    <source>
        <dbReference type="HAMAP-Rule" id="MF_01220"/>
    </source>
</evidence>
<proteinExistence type="inferred from homology"/>
<comment type="subunit">
    <text evidence="12">Homohexamer.</text>
</comment>
<evidence type="ECO:0000256" key="9">
    <source>
        <dbReference type="ARBA" id="ARBA00022840"/>
    </source>
</evidence>
<evidence type="ECO:0000256" key="3">
    <source>
        <dbReference type="ARBA" id="ARBA00007614"/>
    </source>
</evidence>
<dbReference type="PANTHER" id="PTHR42833">
    <property type="entry name" value="URIDYLATE KINASE"/>
    <property type="match status" value="1"/>
</dbReference>
<keyword evidence="6 12" id="KW-0808">Transferase</keyword>
<evidence type="ECO:0000256" key="5">
    <source>
        <dbReference type="ARBA" id="ARBA00022533"/>
    </source>
</evidence>
<feature type="binding site" evidence="12">
    <location>
        <begin position="16"/>
        <end position="19"/>
    </location>
    <ligand>
        <name>ATP</name>
        <dbReference type="ChEBI" id="CHEBI:30616"/>
    </ligand>
</feature>
<dbReference type="GO" id="GO:0033862">
    <property type="term" value="F:UMP kinase activity"/>
    <property type="evidence" value="ECO:0007669"/>
    <property type="project" value="UniProtKB-EC"/>
</dbReference>
<dbReference type="Pfam" id="PF00696">
    <property type="entry name" value="AA_kinase"/>
    <property type="match status" value="1"/>
</dbReference>
<keyword evidence="9 12" id="KW-0067">ATP-binding</keyword>
<evidence type="ECO:0000256" key="6">
    <source>
        <dbReference type="ARBA" id="ARBA00022679"/>
    </source>
</evidence>
<evidence type="ECO:0000256" key="8">
    <source>
        <dbReference type="ARBA" id="ARBA00022777"/>
    </source>
</evidence>
<dbReference type="InterPro" id="IPR036393">
    <property type="entry name" value="AceGlu_kinase-like_sf"/>
</dbReference>
<feature type="binding site" evidence="12">
    <location>
        <position position="58"/>
    </location>
    <ligand>
        <name>UMP</name>
        <dbReference type="ChEBI" id="CHEBI:57865"/>
    </ligand>
</feature>
<dbReference type="GO" id="GO:0005737">
    <property type="term" value="C:cytoplasm"/>
    <property type="evidence" value="ECO:0007669"/>
    <property type="project" value="UniProtKB-SubCell"/>
</dbReference>
<evidence type="ECO:0000313" key="15">
    <source>
        <dbReference type="Proteomes" id="UP000001283"/>
    </source>
</evidence>
<feature type="binding site" evidence="12">
    <location>
        <position position="176"/>
    </location>
    <ligand>
        <name>ATP</name>
        <dbReference type="ChEBI" id="CHEBI:30616"/>
    </ligand>
</feature>
<keyword evidence="8 12" id="KW-0418">Kinase</keyword>
<keyword evidence="4 12" id="KW-0963">Cytoplasm</keyword>
<comment type="function">
    <text evidence="12">Catalyzes the reversible phosphorylation of UMP to UDP.</text>
</comment>
<feature type="binding site" evidence="12">
    <location>
        <position position="167"/>
    </location>
    <ligand>
        <name>ATP</name>
        <dbReference type="ChEBI" id="CHEBI:30616"/>
    </ligand>
</feature>
<evidence type="ECO:0000256" key="7">
    <source>
        <dbReference type="ARBA" id="ARBA00022741"/>
    </source>
</evidence>
<evidence type="ECO:0000256" key="11">
    <source>
        <dbReference type="ARBA" id="ARBA00047767"/>
    </source>
</evidence>
<dbReference type="GO" id="GO:0044210">
    <property type="term" value="P:'de novo' CTP biosynthetic process"/>
    <property type="evidence" value="ECO:0007669"/>
    <property type="project" value="UniProtKB-UniRule"/>
</dbReference>
<keyword evidence="10 12" id="KW-0665">Pyrimidine biosynthesis</keyword>
<dbReference type="FunFam" id="3.40.1160.10:FF:000001">
    <property type="entry name" value="Uridylate kinase"/>
    <property type="match status" value="1"/>
</dbReference>
<evidence type="ECO:0000256" key="4">
    <source>
        <dbReference type="ARBA" id="ARBA00022490"/>
    </source>
</evidence>
<sequence>MEVSMSQAKYNRIVLKLSGEALAGEEGFGINPSIIKSVAEQVKAVYELGVEIAVVVGGGNIWRGKIGSEMGMDRAAADYMGMLATVMNSLALQDSLENIGVQTRVQTSIEMRQVAEPYIRRKAVRHLEKKRVVIFAAGTGNPYFSTDTTAALRAAEIEADVILMAKNNVDGVYNADPKLVPDAVKYETLTYIDVLKDGLAVMDSTASSLCMDNDIPLIVFSITEEGNIKRAVTGENIGTIVKGK</sequence>
<dbReference type="GO" id="GO:0006225">
    <property type="term" value="P:UDP biosynthetic process"/>
    <property type="evidence" value="ECO:0007669"/>
    <property type="project" value="TreeGrafter"/>
</dbReference>
<dbReference type="EMBL" id="CP003017">
    <property type="protein sequence ID" value="AEN87948.1"/>
    <property type="molecule type" value="Genomic_DNA"/>
</dbReference>
<name>A0A8D4BLT4_PRIMW</name>
<evidence type="ECO:0000313" key="14">
    <source>
        <dbReference type="EMBL" id="AEN87948.1"/>
    </source>
</evidence>
<dbReference type="PANTHER" id="PTHR42833:SF4">
    <property type="entry name" value="URIDYLATE KINASE PUMPKIN, CHLOROPLASTIC"/>
    <property type="match status" value="1"/>
</dbReference>
<dbReference type="InterPro" id="IPR015963">
    <property type="entry name" value="Uridylate_kinase_bac"/>
</dbReference>
<dbReference type="EC" id="2.7.4.22" evidence="12"/>
<evidence type="ECO:0000256" key="2">
    <source>
        <dbReference type="ARBA" id="ARBA00004791"/>
    </source>
</evidence>
<feature type="binding site" evidence="12">
    <location>
        <begin position="139"/>
        <end position="146"/>
    </location>
    <ligand>
        <name>UMP</name>
        <dbReference type="ChEBI" id="CHEBI:57865"/>
    </ligand>
</feature>
<dbReference type="CDD" id="cd04254">
    <property type="entry name" value="AAK_UMPK-PyrH-Ec"/>
    <property type="match status" value="1"/>
</dbReference>
<comment type="catalytic activity">
    <reaction evidence="11 12">
        <text>UMP + ATP = UDP + ADP</text>
        <dbReference type="Rhea" id="RHEA:24400"/>
        <dbReference type="ChEBI" id="CHEBI:30616"/>
        <dbReference type="ChEBI" id="CHEBI:57865"/>
        <dbReference type="ChEBI" id="CHEBI:58223"/>
        <dbReference type="ChEBI" id="CHEBI:456216"/>
        <dbReference type="EC" id="2.7.4.22"/>
    </reaction>
</comment>
<comment type="activity regulation">
    <text evidence="12">Allosterically activated by GTP. Inhibited by UTP.</text>
</comment>
<feature type="binding site" evidence="12">
    <location>
        <position position="173"/>
    </location>
    <ligand>
        <name>ATP</name>
        <dbReference type="ChEBI" id="CHEBI:30616"/>
    </ligand>
</feature>
<evidence type="ECO:0000256" key="1">
    <source>
        <dbReference type="ARBA" id="ARBA00004496"/>
    </source>
</evidence>
<feature type="binding site" evidence="12">
    <location>
        <position position="78"/>
    </location>
    <ligand>
        <name>UMP</name>
        <dbReference type="ChEBI" id="CHEBI:57865"/>
    </ligand>
</feature>
<evidence type="ECO:0000256" key="10">
    <source>
        <dbReference type="ARBA" id="ARBA00022975"/>
    </source>
</evidence>
<dbReference type="NCBIfam" id="TIGR02075">
    <property type="entry name" value="pyrH_bact"/>
    <property type="match status" value="1"/>
</dbReference>
<feature type="binding site" evidence="12">
    <location>
        <position position="59"/>
    </location>
    <ligand>
        <name>ATP</name>
        <dbReference type="ChEBI" id="CHEBI:30616"/>
    </ligand>
</feature>
<comment type="subcellular location">
    <subcellularLocation>
        <location evidence="1 12">Cytoplasm</location>
    </subcellularLocation>
</comment>
<reference evidence="14 15" key="1">
    <citation type="journal article" date="2011" name="J. Bacteriol.">
        <title>Complete genome sequence of the industrial strain Bacillus megaterium WSH-002.</title>
        <authorList>
            <person name="Liu L."/>
            <person name="Li Y."/>
            <person name="Zhang J."/>
            <person name="Zou W."/>
            <person name="Zhou Z."/>
            <person name="Liu J."/>
            <person name="Li X."/>
            <person name="Wang L."/>
            <person name="Chen J."/>
        </authorList>
    </citation>
    <scope>NUCLEOTIDE SEQUENCE [LARGE SCALE GENOMIC DNA]</scope>
    <source>
        <strain evidence="14 15">WSH-002</strain>
    </source>
</reference>
<feature type="region of interest" description="Involved in allosteric activation by GTP" evidence="12">
    <location>
        <begin position="24"/>
        <end position="29"/>
    </location>
</feature>
<comment type="similarity">
    <text evidence="3 12">Belongs to the UMP kinase family.</text>
</comment>
<evidence type="ECO:0000259" key="13">
    <source>
        <dbReference type="Pfam" id="PF00696"/>
    </source>
</evidence>
<dbReference type="KEGG" id="bmh:BMWSH_1064"/>
<keyword evidence="5 12" id="KW-0021">Allosteric enzyme</keyword>
<dbReference type="Gene3D" id="3.40.1160.10">
    <property type="entry name" value="Acetylglutamate kinase-like"/>
    <property type="match status" value="1"/>
</dbReference>
<dbReference type="InterPro" id="IPR011817">
    <property type="entry name" value="Uridylate_kinase"/>
</dbReference>
<dbReference type="Proteomes" id="UP000001283">
    <property type="component" value="Chromosome"/>
</dbReference>
<dbReference type="HAMAP" id="MF_01220_B">
    <property type="entry name" value="PyrH_B"/>
    <property type="match status" value="1"/>
</dbReference>
<gene>
    <name evidence="12 14" type="primary">pyrH</name>
    <name evidence="14" type="ORF">BMWSH_1064</name>
</gene>
<dbReference type="PIRSF" id="PIRSF005650">
    <property type="entry name" value="Uridylate_kin"/>
    <property type="match status" value="1"/>
</dbReference>
<comment type="caution">
    <text evidence="12">Lacks conserved residue(s) required for the propagation of feature annotation.</text>
</comment>
<feature type="domain" description="Aspartate/glutamate/uridylate kinase" evidence="13">
    <location>
        <begin position="11"/>
        <end position="221"/>
    </location>
</feature>
<accession>A0A8D4BLT4</accession>
<organism evidence="14 15">
    <name type="scientific">Priestia megaterium (strain WSH-002)</name>
    <name type="common">Bacillus megaterium</name>
    <dbReference type="NCBI Taxonomy" id="1006007"/>
    <lineage>
        <taxon>Bacteria</taxon>
        <taxon>Bacillati</taxon>
        <taxon>Bacillota</taxon>
        <taxon>Bacilli</taxon>
        <taxon>Bacillales</taxon>
        <taxon>Bacillaceae</taxon>
        <taxon>Priestia</taxon>
    </lineage>
</organism>
<dbReference type="InterPro" id="IPR001048">
    <property type="entry name" value="Asp/Glu/Uridylate_kinase"/>
</dbReference>
<feature type="binding site" evidence="12">
    <location>
        <position position="63"/>
    </location>
    <ligand>
        <name>ATP</name>
        <dbReference type="ChEBI" id="CHEBI:30616"/>
    </ligand>
</feature>
<comment type="pathway">
    <text evidence="2 12">Pyrimidine metabolism; CTP biosynthesis via de novo pathway; UDP from UMP (UMPK route): step 1/1.</text>
</comment>
<protein>
    <recommendedName>
        <fullName evidence="12">Uridylate kinase</fullName>
        <shortName evidence="12">UK</shortName>
        <ecNumber evidence="12">2.7.4.22</ecNumber>
    </recommendedName>
    <alternativeName>
        <fullName evidence="12">Uridine monophosphate kinase</fullName>
        <shortName evidence="12">UMP kinase</shortName>
        <shortName evidence="12">UMPK</shortName>
    </alternativeName>
</protein>
<dbReference type="SUPFAM" id="SSF53633">
    <property type="entry name" value="Carbamate kinase-like"/>
    <property type="match status" value="1"/>
</dbReference>
<dbReference type="GO" id="GO:0005524">
    <property type="term" value="F:ATP binding"/>
    <property type="evidence" value="ECO:0007669"/>
    <property type="project" value="UniProtKB-KW"/>
</dbReference>
<keyword evidence="7 12" id="KW-0547">Nucleotide-binding</keyword>
<dbReference type="UniPathway" id="UPA00159">
    <property type="reaction ID" value="UER00275"/>
</dbReference>